<dbReference type="KEGG" id="pbar:105424760"/>
<feature type="coiled-coil region" evidence="1">
    <location>
        <begin position="77"/>
        <end position="146"/>
    </location>
</feature>
<dbReference type="RefSeq" id="XP_011633459.1">
    <property type="nucleotide sequence ID" value="XM_011635157.1"/>
</dbReference>
<gene>
    <name evidence="4" type="primary">LOC105424760</name>
</gene>
<sequence length="247" mass="29492">MSVNKFKKSLEKQRGIDDRSTIASLRAYVRRSALCLNPDDYDVNRHKIRHLDTPIDDTDATTKGYVDEALRVRSEESKVLTNELEDMNKRIRNILLQYYDIKTEVNILRHLEKKSEASLVDHDKRIEEMRDTVEQELEKRDESRERDLSEIRGVIETLGDTQEKRTRNLKESLRQIEERREALFVDFDKRIRETKQALDKRNNQRIKDLLMFQRELGRMKEKQDKVRTRDSSEIRKTVETISDAQEK</sequence>
<reference evidence="4" key="1">
    <citation type="submission" date="2025-08" db="UniProtKB">
        <authorList>
            <consortium name="RefSeq"/>
        </authorList>
    </citation>
    <scope>IDENTIFICATION</scope>
</reference>
<dbReference type="Proteomes" id="UP000504615">
    <property type="component" value="Unplaced"/>
</dbReference>
<dbReference type="AlphaFoldDB" id="A0A6I9W4N9"/>
<proteinExistence type="predicted"/>
<evidence type="ECO:0000313" key="3">
    <source>
        <dbReference type="Proteomes" id="UP000504615"/>
    </source>
</evidence>
<keyword evidence="1" id="KW-0175">Coiled coil</keyword>
<keyword evidence="3" id="KW-1185">Reference proteome</keyword>
<dbReference type="GeneID" id="105424760"/>
<feature type="region of interest" description="Disordered" evidence="2">
    <location>
        <begin position="220"/>
        <end position="247"/>
    </location>
</feature>
<accession>A0A6I9W4N9</accession>
<organism evidence="3 4">
    <name type="scientific">Pogonomyrmex barbatus</name>
    <name type="common">red harvester ant</name>
    <dbReference type="NCBI Taxonomy" id="144034"/>
    <lineage>
        <taxon>Eukaryota</taxon>
        <taxon>Metazoa</taxon>
        <taxon>Ecdysozoa</taxon>
        <taxon>Arthropoda</taxon>
        <taxon>Hexapoda</taxon>
        <taxon>Insecta</taxon>
        <taxon>Pterygota</taxon>
        <taxon>Neoptera</taxon>
        <taxon>Endopterygota</taxon>
        <taxon>Hymenoptera</taxon>
        <taxon>Apocrita</taxon>
        <taxon>Aculeata</taxon>
        <taxon>Formicoidea</taxon>
        <taxon>Formicidae</taxon>
        <taxon>Myrmicinae</taxon>
        <taxon>Pogonomyrmex</taxon>
    </lineage>
</organism>
<evidence type="ECO:0000256" key="1">
    <source>
        <dbReference type="SAM" id="Coils"/>
    </source>
</evidence>
<evidence type="ECO:0000256" key="2">
    <source>
        <dbReference type="SAM" id="MobiDB-lite"/>
    </source>
</evidence>
<evidence type="ECO:0000313" key="4">
    <source>
        <dbReference type="RefSeq" id="XP_011633459.1"/>
    </source>
</evidence>
<protein>
    <submittedName>
        <fullName evidence="4">Uncharacterized protein LOC105424760</fullName>
    </submittedName>
</protein>
<name>A0A6I9W4N9_9HYME</name>